<feature type="binding site" evidence="6">
    <location>
        <position position="146"/>
    </location>
    <ligand>
        <name>Mg(2+)</name>
        <dbReference type="ChEBI" id="CHEBI:18420"/>
    </ligand>
</feature>
<proteinExistence type="inferred from homology"/>
<organism evidence="8 9">
    <name type="scientific">Hasllibacter halocynthiae</name>
    <dbReference type="NCBI Taxonomy" id="595589"/>
    <lineage>
        <taxon>Bacteria</taxon>
        <taxon>Pseudomonadati</taxon>
        <taxon>Pseudomonadota</taxon>
        <taxon>Alphaproteobacteria</taxon>
        <taxon>Rhodobacterales</taxon>
        <taxon>Roseobacteraceae</taxon>
        <taxon>Hasllibacter</taxon>
    </lineage>
</organism>
<evidence type="ECO:0000259" key="7">
    <source>
        <dbReference type="Pfam" id="PF03328"/>
    </source>
</evidence>
<dbReference type="OrthoDB" id="9800547at2"/>
<evidence type="ECO:0000256" key="2">
    <source>
        <dbReference type="ARBA" id="ARBA00005568"/>
    </source>
</evidence>
<dbReference type="InterPro" id="IPR005000">
    <property type="entry name" value="Aldolase/citrate-lyase_domain"/>
</dbReference>
<keyword evidence="9" id="KW-1185">Reference proteome</keyword>
<dbReference type="SUPFAM" id="SSF51621">
    <property type="entry name" value="Phosphoenolpyruvate/pyruvate domain"/>
    <property type="match status" value="1"/>
</dbReference>
<dbReference type="RefSeq" id="WP_106161455.1">
    <property type="nucleotide sequence ID" value="NZ_PVTT01000002.1"/>
</dbReference>
<accession>A0A2T0X164</accession>
<protein>
    <submittedName>
        <fullName evidence="8">(3S)-malyl-CoA thioesterase</fullName>
    </submittedName>
</protein>
<evidence type="ECO:0000256" key="4">
    <source>
        <dbReference type="ARBA" id="ARBA00022842"/>
    </source>
</evidence>
<feature type="binding site" evidence="5">
    <location>
        <position position="69"/>
    </location>
    <ligand>
        <name>substrate</name>
    </ligand>
</feature>
<evidence type="ECO:0000256" key="6">
    <source>
        <dbReference type="PIRSR" id="PIRSR015582-2"/>
    </source>
</evidence>
<dbReference type="PIRSF" id="PIRSF015582">
    <property type="entry name" value="Cit_lyase_B"/>
    <property type="match status" value="1"/>
</dbReference>
<dbReference type="EMBL" id="PVTT01000002">
    <property type="protein sequence ID" value="PRY92689.1"/>
    <property type="molecule type" value="Genomic_DNA"/>
</dbReference>
<name>A0A2T0X164_9RHOB</name>
<evidence type="ECO:0000256" key="1">
    <source>
        <dbReference type="ARBA" id="ARBA00001946"/>
    </source>
</evidence>
<dbReference type="GO" id="GO:0000287">
    <property type="term" value="F:magnesium ion binding"/>
    <property type="evidence" value="ECO:0007669"/>
    <property type="project" value="TreeGrafter"/>
</dbReference>
<dbReference type="Gene3D" id="3.20.20.60">
    <property type="entry name" value="Phosphoenolpyruvate-binding domains"/>
    <property type="match status" value="1"/>
</dbReference>
<comment type="caution">
    <text evidence="8">The sequence shown here is derived from an EMBL/GenBank/DDBJ whole genome shotgun (WGS) entry which is preliminary data.</text>
</comment>
<dbReference type="InterPro" id="IPR015813">
    <property type="entry name" value="Pyrv/PenolPyrv_kinase-like_dom"/>
</dbReference>
<evidence type="ECO:0000256" key="5">
    <source>
        <dbReference type="PIRSR" id="PIRSR015582-1"/>
    </source>
</evidence>
<dbReference type="InterPro" id="IPR040442">
    <property type="entry name" value="Pyrv_kinase-like_dom_sf"/>
</dbReference>
<dbReference type="Pfam" id="PF03328">
    <property type="entry name" value="HpcH_HpaI"/>
    <property type="match status" value="1"/>
</dbReference>
<evidence type="ECO:0000313" key="8">
    <source>
        <dbReference type="EMBL" id="PRY92689.1"/>
    </source>
</evidence>
<dbReference type="AlphaFoldDB" id="A0A2T0X164"/>
<comment type="similarity">
    <text evidence="2">Belongs to the HpcH/HpaI aldolase family.</text>
</comment>
<gene>
    <name evidence="8" type="ORF">BCF33_1542</name>
</gene>
<keyword evidence="4 6" id="KW-0460">Magnesium</keyword>
<feature type="binding site" evidence="6">
    <location>
        <position position="120"/>
    </location>
    <ligand>
        <name>Mg(2+)</name>
        <dbReference type="ChEBI" id="CHEBI:18420"/>
    </ligand>
</feature>
<dbReference type="InterPro" id="IPR011206">
    <property type="entry name" value="Citrate_lyase_beta/mcl1/mcl2"/>
</dbReference>
<comment type="cofactor">
    <cofactor evidence="1">
        <name>Mg(2+)</name>
        <dbReference type="ChEBI" id="CHEBI:18420"/>
    </cofactor>
</comment>
<keyword evidence="3 6" id="KW-0479">Metal-binding</keyword>
<dbReference type="Proteomes" id="UP000238801">
    <property type="component" value="Unassembled WGS sequence"/>
</dbReference>
<dbReference type="GO" id="GO:0003824">
    <property type="term" value="F:catalytic activity"/>
    <property type="evidence" value="ECO:0007669"/>
    <property type="project" value="InterPro"/>
</dbReference>
<reference evidence="8 9" key="1">
    <citation type="submission" date="2018-03" db="EMBL/GenBank/DDBJ databases">
        <title>Genomic Encyclopedia of Archaeal and Bacterial Type Strains, Phase II (KMG-II): from individual species to whole genera.</title>
        <authorList>
            <person name="Goeker M."/>
        </authorList>
    </citation>
    <scope>NUCLEOTIDE SEQUENCE [LARGE SCALE GENOMIC DNA]</scope>
    <source>
        <strain evidence="8 9">DSM 29318</strain>
    </source>
</reference>
<feature type="binding site" evidence="5">
    <location>
        <position position="120"/>
    </location>
    <ligand>
        <name>substrate</name>
    </ligand>
</feature>
<feature type="domain" description="HpcH/HpaI aldolase/citrate lyase" evidence="7">
    <location>
        <begin position="10"/>
        <end position="211"/>
    </location>
</feature>
<dbReference type="PANTHER" id="PTHR32308">
    <property type="entry name" value="LYASE BETA SUBUNIT, PUTATIVE (AFU_ORTHOLOGUE AFUA_4G13030)-RELATED"/>
    <property type="match status" value="1"/>
</dbReference>
<evidence type="ECO:0000313" key="9">
    <source>
        <dbReference type="Proteomes" id="UP000238801"/>
    </source>
</evidence>
<evidence type="ECO:0000256" key="3">
    <source>
        <dbReference type="ARBA" id="ARBA00022723"/>
    </source>
</evidence>
<dbReference type="PANTHER" id="PTHR32308:SF10">
    <property type="entry name" value="CITRATE LYASE SUBUNIT BETA"/>
    <property type="match status" value="1"/>
</dbReference>
<dbReference type="GO" id="GO:0006107">
    <property type="term" value="P:oxaloacetate metabolic process"/>
    <property type="evidence" value="ECO:0007669"/>
    <property type="project" value="TreeGrafter"/>
</dbReference>
<sequence length="275" mass="27635">MTDPAPRPVRSALFVPASSPRALAKAPGAGADAVIYDLEDAVAPAAKPAARDALAGALATPGPALRIVRVNGLGTPWHEDDLQAVRALAPDGVLIPKAEGPAAVAKARDGTGLPVWAMIETPSGVLRAPAIAAAEGLAGLVAGTNDLAAELRAEGRPAMALALQGIVLAARAAGVVALDGVCGAFRDADALRAECAEGRRLGFDGKTLIHPVQVAAANAAFGPSDEEVALARRRIEAFEAMLAQGAGVAVLDGRIVENLHVRAARRILAIAGAAG</sequence>